<dbReference type="Pfam" id="PF00696">
    <property type="entry name" value="AA_kinase"/>
    <property type="match status" value="1"/>
</dbReference>
<evidence type="ECO:0000256" key="4">
    <source>
        <dbReference type="ARBA" id="ARBA00022679"/>
    </source>
</evidence>
<dbReference type="PANTHER" id="PTHR43654">
    <property type="entry name" value="GLUTAMATE 5-KINASE"/>
    <property type="match status" value="1"/>
</dbReference>
<dbReference type="CDD" id="cd21157">
    <property type="entry name" value="PUA_G5K"/>
    <property type="match status" value="1"/>
</dbReference>
<organism evidence="10 11">
    <name type="scientific">Deinococcus proteolyticus (strain ATCC 35074 / DSM 20540 / JCM 6276 / NBRC 101906 / NCIMB 13154 / VKM Ac-1939 / CCM 2703 / MRP)</name>
    <dbReference type="NCBI Taxonomy" id="693977"/>
    <lineage>
        <taxon>Bacteria</taxon>
        <taxon>Thermotogati</taxon>
        <taxon>Deinococcota</taxon>
        <taxon>Deinococci</taxon>
        <taxon>Deinococcales</taxon>
        <taxon>Deinococcaceae</taxon>
        <taxon>Deinococcus</taxon>
    </lineage>
</organism>
<dbReference type="InterPro" id="IPR036393">
    <property type="entry name" value="AceGlu_kinase-like_sf"/>
</dbReference>
<dbReference type="PROSITE" id="PS00902">
    <property type="entry name" value="GLUTAMATE_5_KINASE"/>
    <property type="match status" value="1"/>
</dbReference>
<sequence>MQKLSLWPTLAGMTELSRQVLDRSQCLVIKIGSALLVDERGLRRDWLSGLADDVAWLRSQGKQVVLVSSGSIALGRRQMGLPRGPLPLDEAQAAAAVGQISLAQAYADELARRGLSAGQVLVTLEDSRVRSRYLNSRATLGALLDHGVVPIVNENDTVATDEIRFGDNDRLAAQIALTCGADCLILLSDVDGLYTADPRHDPAAQHLARIDSITPEIEALAGDPGPDAKGGMRTKLMAARTAMQAGAAMAIMRGDTLRPVSALREGARTTWFVGTETPKSARKKWIAGMKPQGRVTIDDGAQAALARGRSLLAAGVTGVEGHFGRGECVEVVHRGRVLAHGLCSYGSAQARQVAGLHSDEIARLLGEPPRAAFINRDNLAL</sequence>
<keyword evidence="2 8" id="KW-0028">Amino-acid biosynthesis</keyword>
<dbReference type="PANTHER" id="PTHR43654:SF1">
    <property type="entry name" value="ISOPENTENYL PHOSPHATE KINASE"/>
    <property type="match status" value="1"/>
</dbReference>
<evidence type="ECO:0000313" key="10">
    <source>
        <dbReference type="EMBL" id="ADY27340.1"/>
    </source>
</evidence>
<dbReference type="KEGG" id="dpt:Deipr_2213"/>
<gene>
    <name evidence="8" type="primary">proB</name>
    <name evidence="10" type="ordered locus">Deipr_2213</name>
</gene>
<feature type="binding site" evidence="8">
    <location>
        <position position="30"/>
    </location>
    <ligand>
        <name>ATP</name>
        <dbReference type="ChEBI" id="CHEBI:30616"/>
    </ligand>
</feature>
<dbReference type="InterPro" id="IPR041739">
    <property type="entry name" value="G5K_ProB"/>
</dbReference>
<dbReference type="HOGENOM" id="CLU_025400_2_0_0"/>
<dbReference type="Gene3D" id="2.30.130.10">
    <property type="entry name" value="PUA domain"/>
    <property type="match status" value="1"/>
</dbReference>
<keyword evidence="4 8" id="KW-0808">Transferase</keyword>
<keyword evidence="6 8" id="KW-0418">Kinase</keyword>
<evidence type="ECO:0000259" key="9">
    <source>
        <dbReference type="SMART" id="SM00359"/>
    </source>
</evidence>
<dbReference type="InterPro" id="IPR002478">
    <property type="entry name" value="PUA"/>
</dbReference>
<accession>F0RPN4</accession>
<dbReference type="GO" id="GO:0005524">
    <property type="term" value="F:ATP binding"/>
    <property type="evidence" value="ECO:0007669"/>
    <property type="project" value="UniProtKB-KW"/>
</dbReference>
<name>F0RPN4_DEIPM</name>
<comment type="function">
    <text evidence="8">Catalyzes the transfer of a phosphate group to glutamate to form L-glutamate 5-phosphate.</text>
</comment>
<keyword evidence="11" id="KW-1185">Reference proteome</keyword>
<evidence type="ECO:0000256" key="5">
    <source>
        <dbReference type="ARBA" id="ARBA00022741"/>
    </source>
</evidence>
<feature type="binding site" evidence="8">
    <location>
        <begin position="188"/>
        <end position="189"/>
    </location>
    <ligand>
        <name>ATP</name>
        <dbReference type="ChEBI" id="CHEBI:30616"/>
    </ligand>
</feature>
<dbReference type="PROSITE" id="PS50890">
    <property type="entry name" value="PUA"/>
    <property type="match status" value="1"/>
</dbReference>
<evidence type="ECO:0000256" key="6">
    <source>
        <dbReference type="ARBA" id="ARBA00022777"/>
    </source>
</evidence>
<dbReference type="GO" id="GO:0004349">
    <property type="term" value="F:glutamate 5-kinase activity"/>
    <property type="evidence" value="ECO:0007669"/>
    <property type="project" value="UniProtKB-UniRule"/>
</dbReference>
<dbReference type="Gene3D" id="3.40.1160.10">
    <property type="entry name" value="Acetylglutamate kinase-like"/>
    <property type="match status" value="1"/>
</dbReference>
<dbReference type="NCBIfam" id="TIGR01027">
    <property type="entry name" value="proB"/>
    <property type="match status" value="1"/>
</dbReference>
<keyword evidence="7 8" id="KW-0067">ATP-binding</keyword>
<dbReference type="Proteomes" id="UP000007718">
    <property type="component" value="Plasmid pDEIPR01"/>
</dbReference>
<comment type="subcellular location">
    <subcellularLocation>
        <location evidence="8">Cytoplasm</location>
    </subcellularLocation>
</comment>
<evidence type="ECO:0000313" key="11">
    <source>
        <dbReference type="Proteomes" id="UP000007718"/>
    </source>
</evidence>
<dbReference type="CDD" id="cd04242">
    <property type="entry name" value="AAK_G5K_ProB"/>
    <property type="match status" value="1"/>
</dbReference>
<evidence type="ECO:0000256" key="8">
    <source>
        <dbReference type="HAMAP-Rule" id="MF_00456"/>
    </source>
</evidence>
<evidence type="ECO:0000256" key="2">
    <source>
        <dbReference type="ARBA" id="ARBA00022605"/>
    </source>
</evidence>
<dbReference type="GO" id="GO:0003723">
    <property type="term" value="F:RNA binding"/>
    <property type="evidence" value="ECO:0007669"/>
    <property type="project" value="InterPro"/>
</dbReference>
<dbReference type="SUPFAM" id="SSF88697">
    <property type="entry name" value="PUA domain-like"/>
    <property type="match status" value="1"/>
</dbReference>
<dbReference type="InterPro" id="IPR036974">
    <property type="entry name" value="PUA_sf"/>
</dbReference>
<dbReference type="SMART" id="SM00359">
    <property type="entry name" value="PUA"/>
    <property type="match status" value="1"/>
</dbReference>
<comment type="catalytic activity">
    <reaction evidence="8">
        <text>L-glutamate + ATP = L-glutamyl 5-phosphate + ADP</text>
        <dbReference type="Rhea" id="RHEA:14877"/>
        <dbReference type="ChEBI" id="CHEBI:29985"/>
        <dbReference type="ChEBI" id="CHEBI:30616"/>
        <dbReference type="ChEBI" id="CHEBI:58274"/>
        <dbReference type="ChEBI" id="CHEBI:456216"/>
        <dbReference type="EC" id="2.7.2.11"/>
    </reaction>
</comment>
<dbReference type="AlphaFoldDB" id="F0RPN4"/>
<dbReference type="InterPro" id="IPR001057">
    <property type="entry name" value="Glu/AcGlu_kinase"/>
</dbReference>
<dbReference type="InterPro" id="IPR019797">
    <property type="entry name" value="Glutamate_5-kinase_CS"/>
</dbReference>
<dbReference type="InterPro" id="IPR005715">
    <property type="entry name" value="Glu_5kinase/COase_Synthase"/>
</dbReference>
<dbReference type="UniPathway" id="UPA00098">
    <property type="reaction ID" value="UER00359"/>
</dbReference>
<evidence type="ECO:0000256" key="7">
    <source>
        <dbReference type="ARBA" id="ARBA00022840"/>
    </source>
</evidence>
<dbReference type="FunFam" id="3.40.1160.10:FF:000018">
    <property type="entry name" value="Glutamate 5-kinase"/>
    <property type="match status" value="1"/>
</dbReference>
<comment type="pathway">
    <text evidence="8">Amino-acid biosynthesis; L-proline biosynthesis; L-glutamate 5-semialdehyde from L-glutamate: step 1/2.</text>
</comment>
<dbReference type="GO" id="GO:0005829">
    <property type="term" value="C:cytosol"/>
    <property type="evidence" value="ECO:0007669"/>
    <property type="project" value="TreeGrafter"/>
</dbReference>
<dbReference type="InterPro" id="IPR011529">
    <property type="entry name" value="Glu_5kinase"/>
</dbReference>
<keyword evidence="1 8" id="KW-0963">Cytoplasm</keyword>
<dbReference type="InterPro" id="IPR001048">
    <property type="entry name" value="Asp/Glu/Uridylate_kinase"/>
</dbReference>
<evidence type="ECO:0000256" key="1">
    <source>
        <dbReference type="ARBA" id="ARBA00022490"/>
    </source>
</evidence>
<dbReference type="EMBL" id="CP002537">
    <property type="protein sequence ID" value="ADY27340.1"/>
    <property type="molecule type" value="Genomic_DNA"/>
</dbReference>
<dbReference type="EC" id="2.7.2.11" evidence="8"/>
<dbReference type="InterPro" id="IPR015947">
    <property type="entry name" value="PUA-like_sf"/>
</dbReference>
<feature type="domain" description="PUA" evidence="9">
    <location>
        <begin position="293"/>
        <end position="374"/>
    </location>
</feature>
<comment type="similarity">
    <text evidence="8">Belongs to the glutamate 5-kinase family.</text>
</comment>
<feature type="binding site" evidence="8">
    <location>
        <position position="156"/>
    </location>
    <ligand>
        <name>substrate</name>
    </ligand>
</feature>
<keyword evidence="10" id="KW-0614">Plasmid</keyword>
<feature type="binding site" evidence="8">
    <location>
        <position position="69"/>
    </location>
    <ligand>
        <name>substrate</name>
    </ligand>
</feature>
<keyword evidence="3 8" id="KW-0641">Proline biosynthesis</keyword>
<evidence type="ECO:0000256" key="3">
    <source>
        <dbReference type="ARBA" id="ARBA00022650"/>
    </source>
</evidence>
<feature type="binding site" evidence="8">
    <location>
        <position position="168"/>
    </location>
    <ligand>
        <name>substrate</name>
    </ligand>
</feature>
<comment type="caution">
    <text evidence="8">Lacks conserved residue(s) required for the propagation of feature annotation.</text>
</comment>
<keyword evidence="5 8" id="KW-0547">Nucleotide-binding</keyword>
<dbReference type="GO" id="GO:0055129">
    <property type="term" value="P:L-proline biosynthetic process"/>
    <property type="evidence" value="ECO:0007669"/>
    <property type="project" value="UniProtKB-UniRule"/>
</dbReference>
<dbReference type="PIRSF" id="PIRSF000729">
    <property type="entry name" value="GK"/>
    <property type="match status" value="1"/>
</dbReference>
<protein>
    <recommendedName>
        <fullName evidence="8">Glutamate 5-kinase</fullName>
        <ecNumber evidence="8">2.7.2.11</ecNumber>
    </recommendedName>
    <alternativeName>
        <fullName evidence="8">Gamma-glutamyl kinase</fullName>
        <shortName evidence="8">GK</shortName>
    </alternativeName>
</protein>
<dbReference type="SUPFAM" id="SSF53633">
    <property type="entry name" value="Carbamate kinase-like"/>
    <property type="match status" value="1"/>
</dbReference>
<dbReference type="Pfam" id="PF01472">
    <property type="entry name" value="PUA"/>
    <property type="match status" value="1"/>
</dbReference>
<geneLocation type="plasmid" evidence="10 11">
    <name>pDEIPR01</name>
</geneLocation>
<reference evidence="10 11" key="1">
    <citation type="submission" date="2011-02" db="EMBL/GenBank/DDBJ databases">
        <title>The complete sequence of plasmid1 of Deinococcus proteolyticus DSM 20540.</title>
        <authorList>
            <consortium name="US DOE Joint Genome Institute (JGI-PGF)"/>
            <person name="Lucas S."/>
            <person name="Copeland A."/>
            <person name="Lapidus A."/>
            <person name="Bruce D."/>
            <person name="Goodwin L."/>
            <person name="Pitluck S."/>
            <person name="Kyrpides N."/>
            <person name="Mavromatis K."/>
            <person name="Pagani I."/>
            <person name="Ivanova N."/>
            <person name="Ovchinnikova G."/>
            <person name="Zeytun A."/>
            <person name="Detter J.C."/>
            <person name="Han C."/>
            <person name="Land M."/>
            <person name="Hauser L."/>
            <person name="Markowitz V."/>
            <person name="Cheng J.-F."/>
            <person name="Hugenholtz P."/>
            <person name="Woyke T."/>
            <person name="Wu D."/>
            <person name="Pukall R."/>
            <person name="Steenblock K."/>
            <person name="Brambilla E."/>
            <person name="Klenk H.-P."/>
            <person name="Eisen J.A."/>
        </authorList>
    </citation>
    <scope>NUCLEOTIDE SEQUENCE [LARGE SCALE GENOMIC DNA]</scope>
    <source>
        <strain evidence="11">ATCC 35074 / DSM 20540 / JCM 6276 / NBRC 101906 / NCIMB 13154 / VKM Ac-1939 / CCM 2703 / MRP</strain>
        <plasmid evidence="11">Plasmid pDEIPR01</plasmid>
    </source>
</reference>
<proteinExistence type="inferred from homology"/>
<dbReference type="PRINTS" id="PR00474">
    <property type="entry name" value="GLU5KINASE"/>
</dbReference>
<dbReference type="HAMAP" id="MF_00456">
    <property type="entry name" value="ProB"/>
    <property type="match status" value="1"/>
</dbReference>